<comment type="caution">
    <text evidence="3">The sequence shown here is derived from an EMBL/GenBank/DDBJ whole genome shotgun (WGS) entry which is preliminary data.</text>
</comment>
<feature type="coiled-coil region" evidence="1">
    <location>
        <begin position="35"/>
        <end position="92"/>
    </location>
</feature>
<dbReference type="RefSeq" id="WP_036313829.1">
    <property type="nucleotide sequence ID" value="NZ_JRQD01000003.1"/>
</dbReference>
<evidence type="ECO:0000313" key="4">
    <source>
        <dbReference type="Proteomes" id="UP000029999"/>
    </source>
</evidence>
<feature type="transmembrane region" description="Helical" evidence="2">
    <location>
        <begin position="12"/>
        <end position="29"/>
    </location>
</feature>
<keyword evidence="1" id="KW-0175">Coiled coil</keyword>
<proteinExistence type="predicted"/>
<name>A0A0A0BH28_9GAMM</name>
<gene>
    <name evidence="3" type="ORF">LP43_1502</name>
</gene>
<evidence type="ECO:0000256" key="2">
    <source>
        <dbReference type="SAM" id="Phobius"/>
    </source>
</evidence>
<dbReference type="EMBL" id="JRQD01000003">
    <property type="protein sequence ID" value="KGM07002.1"/>
    <property type="molecule type" value="Genomic_DNA"/>
</dbReference>
<evidence type="ECO:0000313" key="3">
    <source>
        <dbReference type="EMBL" id="KGM07002.1"/>
    </source>
</evidence>
<keyword evidence="2" id="KW-0812">Transmembrane</keyword>
<evidence type="ECO:0008006" key="5">
    <source>
        <dbReference type="Google" id="ProtNLM"/>
    </source>
</evidence>
<evidence type="ECO:0000256" key="1">
    <source>
        <dbReference type="SAM" id="Coils"/>
    </source>
</evidence>
<sequence length="218" mass="25010">MKLKQLNNRERALAGIILLVIVLSGYGLLRFEPRLENIQRLEQQKEATLNRLAKMDIPTEPQEGIDEIKRKLEDQQKALDAIRESAVQIEQQLAPVDSQELKVKISELARDSGIRIRVNEALRPQPLKNNNRRGNEDNEIIPPVTTGWITRMSPGSMFQRPLQRLEVDGSYLALRRFIHGLDELPYQVTVIRLNIEKLEISPFKGSSQMLKTEMILAL</sequence>
<organism evidence="3 4">
    <name type="scientific">Methylophaga thiooxydans</name>
    <dbReference type="NCBI Taxonomy" id="392484"/>
    <lineage>
        <taxon>Bacteria</taxon>
        <taxon>Pseudomonadati</taxon>
        <taxon>Pseudomonadota</taxon>
        <taxon>Gammaproteobacteria</taxon>
        <taxon>Thiotrichales</taxon>
        <taxon>Piscirickettsiaceae</taxon>
        <taxon>Methylophaga</taxon>
    </lineage>
</organism>
<keyword evidence="2" id="KW-1133">Transmembrane helix</keyword>
<dbReference type="STRING" id="392484.LP43_1502"/>
<protein>
    <recommendedName>
        <fullName evidence="5">MSHA biogenesis protein MshJ</fullName>
    </recommendedName>
</protein>
<dbReference type="AlphaFoldDB" id="A0A0A0BH28"/>
<accession>A0A0A0BH28</accession>
<dbReference type="Proteomes" id="UP000029999">
    <property type="component" value="Unassembled WGS sequence"/>
</dbReference>
<reference evidence="3 4" key="1">
    <citation type="submission" date="2014-09" db="EMBL/GenBank/DDBJ databases">
        <authorList>
            <person name="Grob C."/>
            <person name="Taubert M."/>
            <person name="Howat A.M."/>
            <person name="Burns O.J."/>
            <person name="Dixon J.L."/>
            <person name="Chen Y."/>
            <person name="Murrell J.C."/>
        </authorList>
    </citation>
    <scope>NUCLEOTIDE SEQUENCE [LARGE SCALE GENOMIC DNA]</scope>
    <source>
        <strain evidence="3">L4</strain>
    </source>
</reference>
<keyword evidence="2" id="KW-0472">Membrane</keyword>